<reference evidence="1" key="2">
    <citation type="submission" date="2025-09" db="UniProtKB">
        <authorList>
            <consortium name="Ensembl"/>
        </authorList>
    </citation>
    <scope>IDENTIFICATION</scope>
</reference>
<protein>
    <recommendedName>
        <fullName evidence="3">Reverse transcriptase</fullName>
    </recommendedName>
</protein>
<evidence type="ECO:0000313" key="2">
    <source>
        <dbReference type="Proteomes" id="UP000694388"/>
    </source>
</evidence>
<dbReference type="Proteomes" id="UP000694388">
    <property type="component" value="Unplaced"/>
</dbReference>
<keyword evidence="2" id="KW-1185">Reference proteome</keyword>
<evidence type="ECO:0008006" key="3">
    <source>
        <dbReference type="Google" id="ProtNLM"/>
    </source>
</evidence>
<proteinExistence type="predicted"/>
<name>A0A8C4N498_EPTBU</name>
<evidence type="ECO:0000313" key="1">
    <source>
        <dbReference type="Ensembl" id="ENSEBUP00000000658.1"/>
    </source>
</evidence>
<organism evidence="1 2">
    <name type="scientific">Eptatretus burgeri</name>
    <name type="common">Inshore hagfish</name>
    <dbReference type="NCBI Taxonomy" id="7764"/>
    <lineage>
        <taxon>Eukaryota</taxon>
        <taxon>Metazoa</taxon>
        <taxon>Chordata</taxon>
        <taxon>Craniata</taxon>
        <taxon>Vertebrata</taxon>
        <taxon>Cyclostomata</taxon>
        <taxon>Myxini</taxon>
        <taxon>Myxiniformes</taxon>
        <taxon>Myxinidae</taxon>
        <taxon>Eptatretinae</taxon>
        <taxon>Eptatretus</taxon>
    </lineage>
</organism>
<dbReference type="PANTHER" id="PTHR19446">
    <property type="entry name" value="REVERSE TRANSCRIPTASES"/>
    <property type="match status" value="1"/>
</dbReference>
<accession>A0A8C4N498</accession>
<reference evidence="1" key="1">
    <citation type="submission" date="2025-08" db="UniProtKB">
        <authorList>
            <consortium name="Ensembl"/>
        </authorList>
    </citation>
    <scope>IDENTIFICATION</scope>
</reference>
<sequence>MKLVHFANIFTVVNKILTTDTGNFTVKELRTVIKSMANNKASGIDGIQPEFWISGSLNEQLLKICNKALTGDKPTQWSKSPIILFPKKWVLCVAKNYCGISLTFISAKIFNKFLLHRIRPHIEPIPRNK</sequence>
<dbReference type="Ensembl" id="ENSEBUT00000000963.1">
    <property type="protein sequence ID" value="ENSEBUP00000000658.1"/>
    <property type="gene ID" value="ENSEBUG00000000727.1"/>
</dbReference>
<dbReference type="AlphaFoldDB" id="A0A8C4N498"/>